<feature type="region of interest" description="Disordered" evidence="1">
    <location>
        <begin position="192"/>
        <end position="214"/>
    </location>
</feature>
<accession>A0A163CGH2</accession>
<keyword evidence="3" id="KW-1185">Reference proteome</keyword>
<feature type="compositionally biased region" description="Basic and acidic residues" evidence="1">
    <location>
        <begin position="102"/>
        <end position="116"/>
    </location>
</feature>
<protein>
    <submittedName>
        <fullName evidence="2">Uncharacterized protein</fullName>
    </submittedName>
</protein>
<dbReference type="Proteomes" id="UP000076837">
    <property type="component" value="Unassembled WGS sequence"/>
</dbReference>
<dbReference type="OrthoDB" id="5151921at2759"/>
<sequence>MPIFGSHSCAVTQPKSRLISGPMHARHVGGVSITGGTGGNTLLDSYFAPSSLEPDELPSHTYAASGRIEVPRRSNTFTDAVRRPSLSLKRSISRLRTGSHTRSSEGHKRSQSDHHATTATTRSDPTSTQLVQRKPSPIPARPNLSLDWGIQDSASSSESPELFVAPEPPPKDIPRVNPKISMYSMSANSVVTDYETPPRKEVPPPLPGRPRRADSVTTIGFDKVPAEERPMGFKEIAAVQNYKDRMVLYEKTRDYWANAEHGLAEWTGRTGGPRTTQLRREEKRTGYDCFPIVETRR</sequence>
<evidence type="ECO:0000313" key="2">
    <source>
        <dbReference type="EMBL" id="KZM22445.1"/>
    </source>
</evidence>
<name>A0A163CGH2_DIDRA</name>
<gene>
    <name evidence="2" type="ORF">ST47_g6448</name>
</gene>
<dbReference type="AlphaFoldDB" id="A0A163CGH2"/>
<evidence type="ECO:0000313" key="3">
    <source>
        <dbReference type="Proteomes" id="UP000076837"/>
    </source>
</evidence>
<comment type="caution">
    <text evidence="2">The sequence shown here is derived from an EMBL/GenBank/DDBJ whole genome shotgun (WGS) entry which is preliminary data.</text>
</comment>
<reference evidence="2 3" key="1">
    <citation type="journal article" date="2016" name="Sci. Rep.">
        <title>Draft genome sequencing and secretome analysis of fungal phytopathogen Ascochyta rabiei provides insight into the necrotrophic effector repertoire.</title>
        <authorList>
            <person name="Verma S."/>
            <person name="Gazara R.K."/>
            <person name="Nizam S."/>
            <person name="Parween S."/>
            <person name="Chattopadhyay D."/>
            <person name="Verma P.K."/>
        </authorList>
    </citation>
    <scope>NUCLEOTIDE SEQUENCE [LARGE SCALE GENOMIC DNA]</scope>
    <source>
        <strain evidence="2 3">ArDII</strain>
    </source>
</reference>
<feature type="compositionally biased region" description="Low complexity" evidence="1">
    <location>
        <begin position="117"/>
        <end position="128"/>
    </location>
</feature>
<dbReference type="EMBL" id="JYNV01000214">
    <property type="protein sequence ID" value="KZM22445.1"/>
    <property type="molecule type" value="Genomic_DNA"/>
</dbReference>
<organism evidence="2 3">
    <name type="scientific">Didymella rabiei</name>
    <name type="common">Chickpea ascochyta blight fungus</name>
    <name type="synonym">Mycosphaerella rabiei</name>
    <dbReference type="NCBI Taxonomy" id="5454"/>
    <lineage>
        <taxon>Eukaryota</taxon>
        <taxon>Fungi</taxon>
        <taxon>Dikarya</taxon>
        <taxon>Ascomycota</taxon>
        <taxon>Pezizomycotina</taxon>
        <taxon>Dothideomycetes</taxon>
        <taxon>Pleosporomycetidae</taxon>
        <taxon>Pleosporales</taxon>
        <taxon>Pleosporineae</taxon>
        <taxon>Didymellaceae</taxon>
        <taxon>Ascochyta</taxon>
    </lineage>
</organism>
<feature type="region of interest" description="Disordered" evidence="1">
    <location>
        <begin position="75"/>
        <end position="177"/>
    </location>
</feature>
<proteinExistence type="predicted"/>
<evidence type="ECO:0000256" key="1">
    <source>
        <dbReference type="SAM" id="MobiDB-lite"/>
    </source>
</evidence>